<dbReference type="Pfam" id="PF17174">
    <property type="entry name" value="DUF5130"/>
    <property type="match status" value="1"/>
</dbReference>
<dbReference type="AlphaFoldDB" id="A0A4Q7KCS7"/>
<dbReference type="OrthoDB" id="3214027at2"/>
<keyword evidence="2" id="KW-1185">Reference proteome</keyword>
<evidence type="ECO:0000313" key="2">
    <source>
        <dbReference type="Proteomes" id="UP000294257"/>
    </source>
</evidence>
<dbReference type="RefSeq" id="WP_130348146.1">
    <property type="nucleotide sequence ID" value="NZ_SGWQ01000014.1"/>
</dbReference>
<organism evidence="1 2">
    <name type="scientific">Herbihabitans rhizosphaerae</name>
    <dbReference type="NCBI Taxonomy" id="1872711"/>
    <lineage>
        <taxon>Bacteria</taxon>
        <taxon>Bacillati</taxon>
        <taxon>Actinomycetota</taxon>
        <taxon>Actinomycetes</taxon>
        <taxon>Pseudonocardiales</taxon>
        <taxon>Pseudonocardiaceae</taxon>
        <taxon>Herbihabitans</taxon>
    </lineage>
</organism>
<evidence type="ECO:0000313" key="1">
    <source>
        <dbReference type="EMBL" id="RZS31328.1"/>
    </source>
</evidence>
<reference evidence="1 2" key="1">
    <citation type="submission" date="2019-02" db="EMBL/GenBank/DDBJ databases">
        <title>Genomic Encyclopedia of Type Strains, Phase IV (KMG-IV): sequencing the most valuable type-strain genomes for metagenomic binning, comparative biology and taxonomic classification.</title>
        <authorList>
            <person name="Goeker M."/>
        </authorList>
    </citation>
    <scope>NUCLEOTIDE SEQUENCE [LARGE SCALE GENOMIC DNA]</scope>
    <source>
        <strain evidence="1 2">DSM 101727</strain>
    </source>
</reference>
<dbReference type="Gene3D" id="3.10.310.50">
    <property type="match status" value="1"/>
</dbReference>
<proteinExistence type="predicted"/>
<dbReference type="Proteomes" id="UP000294257">
    <property type="component" value="Unassembled WGS sequence"/>
</dbReference>
<comment type="caution">
    <text evidence="1">The sequence shown here is derived from an EMBL/GenBank/DDBJ whole genome shotgun (WGS) entry which is preliminary data.</text>
</comment>
<protein>
    <submittedName>
        <fullName evidence="1">Uncharacterized protein DUF5130</fullName>
    </submittedName>
</protein>
<gene>
    <name evidence="1" type="ORF">EV193_11417</name>
</gene>
<sequence>MGAGELAQPANAATVVEDPEHGEGAAITLSGRVSVARAHKPVAPDNPFTPVQLARLDEALTLSSRSTGLWFSVYLGDLGQDTRAAAEDVHAASGERAARSVLIAVSPGQRQVEVITGSEAARRMSDRGCKLAVMSMVASFKEGDLIGGLVDGLRILNDQAGPRH</sequence>
<dbReference type="EMBL" id="SGWQ01000014">
    <property type="protein sequence ID" value="RZS31328.1"/>
    <property type="molecule type" value="Genomic_DNA"/>
</dbReference>
<dbReference type="InterPro" id="IPR033437">
    <property type="entry name" value="DUF5130"/>
</dbReference>
<name>A0A4Q7KCS7_9PSEU</name>
<accession>A0A4Q7KCS7</accession>